<dbReference type="Pfam" id="PF13401">
    <property type="entry name" value="AAA_22"/>
    <property type="match status" value="1"/>
</dbReference>
<organism evidence="2 3">
    <name type="scientific">Herbaspirillum seropedicae (strain SmR1)</name>
    <dbReference type="NCBI Taxonomy" id="757424"/>
    <lineage>
        <taxon>Bacteria</taxon>
        <taxon>Pseudomonadati</taxon>
        <taxon>Pseudomonadota</taxon>
        <taxon>Betaproteobacteria</taxon>
        <taxon>Burkholderiales</taxon>
        <taxon>Oxalobacteraceae</taxon>
        <taxon>Herbaspirillum</taxon>
    </lineage>
</organism>
<dbReference type="eggNOG" id="COG3267">
    <property type="taxonomic scope" value="Bacteria"/>
</dbReference>
<proteinExistence type="predicted"/>
<dbReference type="InterPro" id="IPR052026">
    <property type="entry name" value="ExeA_AAA_ATPase_DNA-bind"/>
</dbReference>
<dbReference type="STRING" id="757424.Hsero_0227"/>
<evidence type="ECO:0000313" key="2">
    <source>
        <dbReference type="EMBL" id="ADJ61753.1"/>
    </source>
</evidence>
<name>D8IV34_HERSS</name>
<keyword evidence="3" id="KW-1185">Reference proteome</keyword>
<dbReference type="EMBL" id="CP002039">
    <property type="protein sequence ID" value="ADJ61753.1"/>
    <property type="molecule type" value="Genomic_DNA"/>
</dbReference>
<dbReference type="AlphaFoldDB" id="D8IV34"/>
<evidence type="ECO:0000259" key="1">
    <source>
        <dbReference type="SMART" id="SM00382"/>
    </source>
</evidence>
<dbReference type="Gene3D" id="3.40.50.300">
    <property type="entry name" value="P-loop containing nucleotide triphosphate hydrolases"/>
    <property type="match status" value="1"/>
</dbReference>
<evidence type="ECO:0000313" key="3">
    <source>
        <dbReference type="Proteomes" id="UP000000329"/>
    </source>
</evidence>
<dbReference type="SMART" id="SM00382">
    <property type="entry name" value="AAA"/>
    <property type="match status" value="1"/>
</dbReference>
<dbReference type="InterPro" id="IPR049945">
    <property type="entry name" value="AAA_22"/>
</dbReference>
<dbReference type="SUPFAM" id="SSF52540">
    <property type="entry name" value="P-loop containing nucleoside triphosphate hydrolases"/>
    <property type="match status" value="1"/>
</dbReference>
<dbReference type="InterPro" id="IPR003593">
    <property type="entry name" value="AAA+_ATPase"/>
</dbReference>
<accession>D8IV34</accession>
<dbReference type="PANTHER" id="PTHR35894">
    <property type="entry name" value="GENERAL SECRETION PATHWAY PROTEIN A-RELATED"/>
    <property type="match status" value="1"/>
</dbReference>
<dbReference type="HOGENOM" id="CLU_058952_0_0_4"/>
<gene>
    <name evidence="2" type="primary">exeA</name>
    <name evidence="2" type="ordered locus">Hsero_0227</name>
</gene>
<dbReference type="InterPro" id="IPR027417">
    <property type="entry name" value="P-loop_NTPase"/>
</dbReference>
<dbReference type="PANTHER" id="PTHR35894:SF1">
    <property type="entry name" value="PHOSPHORIBULOKINASE _ URIDINE KINASE FAMILY"/>
    <property type="match status" value="1"/>
</dbReference>
<dbReference type="KEGG" id="hse:Hsero_0227"/>
<feature type="domain" description="AAA+ ATPase" evidence="1">
    <location>
        <begin position="64"/>
        <end position="227"/>
    </location>
</feature>
<protein>
    <submittedName>
        <fullName evidence="2">Type II secretory pathway, component ExeA protein</fullName>
    </submittedName>
</protein>
<dbReference type="GO" id="GO:0016887">
    <property type="term" value="F:ATP hydrolysis activity"/>
    <property type="evidence" value="ECO:0007669"/>
    <property type="project" value="InterPro"/>
</dbReference>
<reference evidence="2 3" key="1">
    <citation type="submission" date="2010-04" db="EMBL/GenBank/DDBJ databases">
        <title>The genome of Herbaspirillum seropedicae SmR1, an endophytic, nitrogen-fixing, plant-growth promoting beta-Proteobacteria.</title>
        <authorList>
            <person name="Pedrosa F.O."/>
            <person name="Monteiro R.A."/>
            <person name="Wassem R."/>
            <person name="Cruz L.M."/>
            <person name="Ayub R.A."/>
            <person name="Colauto N.B."/>
            <person name="Fernandez M.A."/>
            <person name="Fungaro M.H.P."/>
            <person name="Grisard E.C."/>
            <person name="Hungria M."/>
            <person name="Madeira H.M.F."/>
            <person name="Nodari R.O."/>
            <person name="Osaku C.A."/>
            <person name="Petzl-Erler M.L."/>
            <person name="Terenzi H."/>
            <person name="Vieira L.G.E."/>
            <person name="Almeida M.I.M."/>
            <person name="Alves L.R."/>
            <person name="Arantes O.M.N."/>
            <person name="Balsanelli E."/>
            <person name="Barcellos F.G."/>
            <person name="Baura V.A."/>
            <person name="Binde D.R."/>
            <person name="Campo R.J."/>
            <person name="Chubatsu L.S."/>
            <person name="Chueire L.M.O."/>
            <person name="Ciferri R.R."/>
            <person name="Correa L.C."/>
            <person name="da Conceicao Silva J.L."/>
            <person name="Dabul A.N.G."/>
            <person name="Dambros B.P."/>
            <person name="Faoro H."/>
            <person name="Favetti A."/>
            <person name="Friedermann G."/>
            <person name="Furlaneto M.C."/>
            <person name="Gasques L.S."/>
            <person name="Gimenes C.C.T."/>
            <person name="Gioppo N.M.R."/>
            <person name="Glienke-Blanco C."/>
            <person name="Godoy L.P."/>
            <person name="Guerra M.P."/>
            <person name="Karp S."/>
            <person name="Kava-Cordeiro V."/>
            <person name="Margarido V.P."/>
            <person name="Mathioni S.M."/>
            <person name="Menck-Soares M.A."/>
            <person name="Murace N.K."/>
            <person name="Nicolas M.F."/>
            <person name="Oliveira C.E.C."/>
            <person name="Pagnan N.A.B."/>
            <person name="Pamphile J.A."/>
            <person name="Patussi E.V."/>
            <person name="Pereira L.F.P."/>
            <person name="Pereira-Ferrari L."/>
            <person name="Pinto F.G.S."/>
            <person name="Precoma C."/>
            <person name="Prioli A.J."/>
            <person name="Prioli S.M.A.P."/>
            <person name="Raittz R.T."/>
            <person name="Ramos H.J.O."/>
            <person name="Ribeiro E.M.S.F."/>
            <person name="Rigo L.U."/>
            <person name="Rocha C.L.M.S.C."/>
            <person name="Rocha S.N."/>
            <person name="Santos K."/>
            <person name="Satori D."/>
            <person name="Silva A.G."/>
            <person name="Simao R.C.G."/>
            <person name="Soares M.A.M."/>
            <person name="Souza E.M."/>
            <person name="Steffens M.B.R."/>
            <person name="Steindel M."/>
            <person name="Tadra-Sfeir M.Z."/>
            <person name="Takahashi E.K."/>
            <person name="Torres R.A."/>
            <person name="Valle J.S."/>
            <person name="Vernal J.I."/>
            <person name="Vilas-Boas L.A."/>
            <person name="Watanabe M.A.E."/>
            <person name="Weiss V.A."/>
            <person name="Yates M.A."/>
            <person name="Souza E.M."/>
        </authorList>
    </citation>
    <scope>NUCLEOTIDE SEQUENCE [LARGE SCALE GENOMIC DNA]</scope>
    <source>
        <strain evidence="2 3">SmR1</strain>
    </source>
</reference>
<sequence>MTFPSPPPSRLPMLLPKHSLTPATCRHFGLLVDPFSNELHSAQDVFLSPGLRYVRESLWQHVRHGGLLALVGESGSGKSTALGALRERLREEERDCVLIEPSVLYMEENDRKGKTLKSAAIVQAILSTLAPTLTARRDAEARARQMQQLLCSGHRAGRRHLLVIEEAHCLPTATLKHLKRFAELKDGMAPLLSILLVGQTELARRLRLNPAELRELAQRIDVIELPPLGREWADYLAFKFSRVGLPVERILTAQGAQALRERLAPAGSAAASQLYPLALANLLRAAMNLAASLGAPRVDADIVKDL</sequence>
<dbReference type="Proteomes" id="UP000000329">
    <property type="component" value="Chromosome"/>
</dbReference>